<dbReference type="Proteomes" id="UP000006860">
    <property type="component" value="Chromosome"/>
</dbReference>
<organism evidence="2 3">
    <name type="scientific">Rubinisphaera brasiliensis (strain ATCC 49424 / DSM 5305 / JCM 21570 / IAM 15109 / NBRC 103401 / IFAM 1448)</name>
    <name type="common">Planctomyces brasiliensis</name>
    <dbReference type="NCBI Taxonomy" id="756272"/>
    <lineage>
        <taxon>Bacteria</taxon>
        <taxon>Pseudomonadati</taxon>
        <taxon>Planctomycetota</taxon>
        <taxon>Planctomycetia</taxon>
        <taxon>Planctomycetales</taxon>
        <taxon>Planctomycetaceae</taxon>
        <taxon>Rubinisphaera</taxon>
    </lineage>
</organism>
<evidence type="ECO:0000313" key="2">
    <source>
        <dbReference type="EMBL" id="ADY61120.1"/>
    </source>
</evidence>
<dbReference type="AlphaFoldDB" id="F0SP17"/>
<protein>
    <submittedName>
        <fullName evidence="2">Uncharacterized protein</fullName>
    </submittedName>
</protein>
<proteinExistence type="predicted"/>
<feature type="compositionally biased region" description="Polar residues" evidence="1">
    <location>
        <begin position="122"/>
        <end position="134"/>
    </location>
</feature>
<accession>F0SP17</accession>
<sequence>MRRISFVAGIAVLLFAFCVGPLTVEAGPWRHPHHHHHYHHRGDGTTAAVAFAVGAVATMLTPPPPPPPVVIHERAPRPYYYGPPVVQREIIYQDRPVYVPTPSIQQPAPAPTPVQQKPTPVSGPSFTPRKANSSTPVPGPAVGTVVDRLPPSAGSVQRNGVTYFVADDQTHYLPIRVGNESKYVVVQP</sequence>
<evidence type="ECO:0000256" key="1">
    <source>
        <dbReference type="SAM" id="MobiDB-lite"/>
    </source>
</evidence>
<keyword evidence="3" id="KW-1185">Reference proteome</keyword>
<reference evidence="3" key="1">
    <citation type="submission" date="2011-02" db="EMBL/GenBank/DDBJ databases">
        <title>The complete genome of Planctomyces brasiliensis DSM 5305.</title>
        <authorList>
            <person name="Lucas S."/>
            <person name="Copeland A."/>
            <person name="Lapidus A."/>
            <person name="Bruce D."/>
            <person name="Goodwin L."/>
            <person name="Pitluck S."/>
            <person name="Kyrpides N."/>
            <person name="Mavromatis K."/>
            <person name="Pagani I."/>
            <person name="Ivanova N."/>
            <person name="Ovchinnikova G."/>
            <person name="Lu M."/>
            <person name="Detter J.C."/>
            <person name="Han C."/>
            <person name="Land M."/>
            <person name="Hauser L."/>
            <person name="Markowitz V."/>
            <person name="Cheng J.-F."/>
            <person name="Hugenholtz P."/>
            <person name="Woyke T."/>
            <person name="Wu D."/>
            <person name="Tindall B."/>
            <person name="Pomrenke H.G."/>
            <person name="Brambilla E."/>
            <person name="Klenk H.-P."/>
            <person name="Eisen J.A."/>
        </authorList>
    </citation>
    <scope>NUCLEOTIDE SEQUENCE [LARGE SCALE GENOMIC DNA]</scope>
    <source>
        <strain evidence="3">ATCC 49424 / DSM 5305 / JCM 21570 / NBRC 103401 / IFAM 1448</strain>
    </source>
</reference>
<gene>
    <name evidence="2" type="ordered locus">Plabr_3523</name>
</gene>
<evidence type="ECO:0000313" key="3">
    <source>
        <dbReference type="Proteomes" id="UP000006860"/>
    </source>
</evidence>
<dbReference type="EMBL" id="CP002546">
    <property type="protein sequence ID" value="ADY61120.1"/>
    <property type="molecule type" value="Genomic_DNA"/>
</dbReference>
<feature type="region of interest" description="Disordered" evidence="1">
    <location>
        <begin position="103"/>
        <end position="141"/>
    </location>
</feature>
<dbReference type="HOGENOM" id="CLU_1440093_0_0_0"/>
<name>F0SP17_RUBBR</name>
<dbReference type="RefSeq" id="WP_013629839.1">
    <property type="nucleotide sequence ID" value="NC_015174.1"/>
</dbReference>
<dbReference type="KEGG" id="pbs:Plabr_3523"/>